<keyword evidence="2" id="KW-1185">Reference proteome</keyword>
<dbReference type="Proteomes" id="UP000054166">
    <property type="component" value="Unassembled WGS sequence"/>
</dbReference>
<reference evidence="2" key="2">
    <citation type="submission" date="2015-01" db="EMBL/GenBank/DDBJ databases">
        <title>Evolutionary Origins and Diversification of the Mycorrhizal Mutualists.</title>
        <authorList>
            <consortium name="DOE Joint Genome Institute"/>
            <consortium name="Mycorrhizal Genomics Consortium"/>
            <person name="Kohler A."/>
            <person name="Kuo A."/>
            <person name="Nagy L.G."/>
            <person name="Floudas D."/>
            <person name="Copeland A."/>
            <person name="Barry K.W."/>
            <person name="Cichocki N."/>
            <person name="Veneault-Fourrey C."/>
            <person name="LaButti K."/>
            <person name="Lindquist E.A."/>
            <person name="Lipzen A."/>
            <person name="Lundell T."/>
            <person name="Morin E."/>
            <person name="Murat C."/>
            <person name="Riley R."/>
            <person name="Ohm R."/>
            <person name="Sun H."/>
            <person name="Tunlid A."/>
            <person name="Henrissat B."/>
            <person name="Grigoriev I.V."/>
            <person name="Hibbett D.S."/>
            <person name="Martin F."/>
        </authorList>
    </citation>
    <scope>NUCLEOTIDE SEQUENCE [LARGE SCALE GENOMIC DNA]</scope>
    <source>
        <strain evidence="2">F 1598</strain>
    </source>
</reference>
<dbReference type="AlphaFoldDB" id="A0A0C3FMC4"/>
<reference evidence="1 2" key="1">
    <citation type="submission" date="2014-04" db="EMBL/GenBank/DDBJ databases">
        <authorList>
            <consortium name="DOE Joint Genome Institute"/>
            <person name="Kuo A."/>
            <person name="Tarkka M."/>
            <person name="Buscot F."/>
            <person name="Kohler A."/>
            <person name="Nagy L.G."/>
            <person name="Floudas D."/>
            <person name="Copeland A."/>
            <person name="Barry K.W."/>
            <person name="Cichocki N."/>
            <person name="Veneault-Fourrey C."/>
            <person name="LaButti K."/>
            <person name="Lindquist E.A."/>
            <person name="Lipzen A."/>
            <person name="Lundell T."/>
            <person name="Morin E."/>
            <person name="Murat C."/>
            <person name="Sun H."/>
            <person name="Tunlid A."/>
            <person name="Henrissat B."/>
            <person name="Grigoriev I.V."/>
            <person name="Hibbett D.S."/>
            <person name="Martin F."/>
            <person name="Nordberg H.P."/>
            <person name="Cantor M.N."/>
            <person name="Hua S.X."/>
        </authorList>
    </citation>
    <scope>NUCLEOTIDE SEQUENCE [LARGE SCALE GENOMIC DNA]</scope>
    <source>
        <strain evidence="1 2">F 1598</strain>
    </source>
</reference>
<dbReference type="HOGENOM" id="CLU_2776800_0_0_1"/>
<evidence type="ECO:0000313" key="1">
    <source>
        <dbReference type="EMBL" id="KIM85225.1"/>
    </source>
</evidence>
<dbReference type="EMBL" id="KN832985">
    <property type="protein sequence ID" value="KIM85225.1"/>
    <property type="molecule type" value="Genomic_DNA"/>
</dbReference>
<proteinExistence type="predicted"/>
<sequence>MGDHKLPSFFVNDNEGVSAIICSHIDGSMYFAAVMLRVYDPKGQTERHAIKPRRWLEQLSRTKPESLTM</sequence>
<protein>
    <submittedName>
        <fullName evidence="1">Uncharacterized protein</fullName>
    </submittedName>
</protein>
<dbReference type="InParanoid" id="A0A0C3FMC4"/>
<gene>
    <name evidence="1" type="ORF">PILCRDRAFT_817225</name>
</gene>
<evidence type="ECO:0000313" key="2">
    <source>
        <dbReference type="Proteomes" id="UP000054166"/>
    </source>
</evidence>
<name>A0A0C3FMC4_PILCF</name>
<organism evidence="1 2">
    <name type="scientific">Piloderma croceum (strain F 1598)</name>
    <dbReference type="NCBI Taxonomy" id="765440"/>
    <lineage>
        <taxon>Eukaryota</taxon>
        <taxon>Fungi</taxon>
        <taxon>Dikarya</taxon>
        <taxon>Basidiomycota</taxon>
        <taxon>Agaricomycotina</taxon>
        <taxon>Agaricomycetes</taxon>
        <taxon>Agaricomycetidae</taxon>
        <taxon>Atheliales</taxon>
        <taxon>Atheliaceae</taxon>
        <taxon>Piloderma</taxon>
    </lineage>
</organism>
<accession>A0A0C3FMC4</accession>